<keyword evidence="5 13" id="KW-0255">Endonuclease</keyword>
<gene>
    <name evidence="13 15" type="primary">cas9</name>
    <name evidence="15" type="ORF">MOO46_05990</name>
</gene>
<name>A0ABY4PGD8_9LACO</name>
<dbReference type="Pfam" id="PF16592">
    <property type="entry name" value="Cas9_REC"/>
    <property type="match status" value="1"/>
</dbReference>
<accession>A0ABY4PGD8</accession>
<comment type="similarity">
    <text evidence="2">Belongs to the CRISPR-associated protein Cas9 family. Subtype II-A subfamily.</text>
</comment>
<comment type="domain">
    <text evidence="13">Has 2 endonuclease domains. The discontinuous RuvC-like domain cleaves the target DNA noncomplementary to crRNA while the HNH nuclease domain cleaves the target DNA complementary to crRNA.</text>
</comment>
<dbReference type="PROSITE" id="PS51749">
    <property type="entry name" value="HNH_CAS9"/>
    <property type="match status" value="1"/>
</dbReference>
<evidence type="ECO:0000256" key="4">
    <source>
        <dbReference type="ARBA" id="ARBA00022723"/>
    </source>
</evidence>
<dbReference type="Proteomes" id="UP000831859">
    <property type="component" value="Chromosome"/>
</dbReference>
<evidence type="ECO:0000256" key="13">
    <source>
        <dbReference type="HAMAP-Rule" id="MF_01480"/>
    </source>
</evidence>
<comment type="caution">
    <text evidence="13">Lacks conserved residue(s) required for the propagation of feature annotation.</text>
</comment>
<evidence type="ECO:0000256" key="7">
    <source>
        <dbReference type="ARBA" id="ARBA00022842"/>
    </source>
</evidence>
<comment type="cofactor">
    <cofactor evidence="1">
        <name>Mg(2+)</name>
        <dbReference type="ChEBI" id="CHEBI:18420"/>
    </cofactor>
</comment>
<keyword evidence="11" id="KW-0464">Manganese</keyword>
<dbReference type="GO" id="GO:0004519">
    <property type="term" value="F:endonuclease activity"/>
    <property type="evidence" value="ECO:0007669"/>
    <property type="project" value="UniProtKB-KW"/>
</dbReference>
<evidence type="ECO:0000256" key="9">
    <source>
        <dbReference type="ARBA" id="ARBA00023118"/>
    </source>
</evidence>
<comment type="similarity">
    <text evidence="13">Belongs to the CRISPR-associated Cas9 family.</text>
</comment>
<keyword evidence="6 13" id="KW-0378">Hydrolase</keyword>
<keyword evidence="10 13" id="KW-0238">DNA-binding</keyword>
<evidence type="ECO:0000313" key="15">
    <source>
        <dbReference type="EMBL" id="UQS84794.1"/>
    </source>
</evidence>
<evidence type="ECO:0000313" key="16">
    <source>
        <dbReference type="Proteomes" id="UP000831859"/>
    </source>
</evidence>
<dbReference type="NCBIfam" id="TIGR01865">
    <property type="entry name" value="cas_Csn1"/>
    <property type="match status" value="1"/>
</dbReference>
<comment type="function">
    <text evidence="13">CRISPR (clustered regularly interspaced short palindromic repeat) is an adaptive immune system that provides protection against mobile genetic elements (viruses, transposable elements and conjugative plasmids). CRISPR clusters contain spacers, sequences complementary to antecedent mobile elements, and target invading nucleic acids. CRISPR clusters are transcribed and processed into CRISPR RNA (crRNA). In type II CRISPR systems correct processing of pre-crRNA requires a trans-encoded small RNA (tracrRNA), endogenous ribonuclease 3 (rnc) and this protein. The tracrRNA serves as a guide for ribonuclease 3-aided processing of pre-crRNA. Subsequently Cas9/crRNA/tracrRNA endonucleolytically cleaves linear or circular dsDNA target complementary to the spacer; Cas9 is inactive in the absence of the 2 guide RNAs (gRNA). Cas9 recognizes the protospacer adjacent motif (PAM) in the CRISPR repeat sequences to help distinguish self versus nonself, as targets within the bacterial CRISPR locus do not have PAMs. PAM recognition is also required for catalytic activity.</text>
</comment>
<evidence type="ECO:0000256" key="11">
    <source>
        <dbReference type="ARBA" id="ARBA00023211"/>
    </source>
</evidence>
<dbReference type="InterPro" id="IPR055228">
    <property type="entry name" value="Cas9_RuvC"/>
</dbReference>
<keyword evidence="4" id="KW-0479">Metal-binding</keyword>
<dbReference type="InterPro" id="IPR033114">
    <property type="entry name" value="HNH_CAS9"/>
</dbReference>
<evidence type="ECO:0000256" key="10">
    <source>
        <dbReference type="ARBA" id="ARBA00023125"/>
    </source>
</evidence>
<keyword evidence="8 13" id="KW-0694">RNA-binding</keyword>
<dbReference type="Pfam" id="PF22702">
    <property type="entry name" value="Cas9_RuvC"/>
    <property type="match status" value="1"/>
</dbReference>
<protein>
    <recommendedName>
        <fullName evidence="13">CRISPR-associated endonuclease Cas9</fullName>
        <ecNumber evidence="13">3.1.-.-</ecNumber>
    </recommendedName>
</protein>
<keyword evidence="16" id="KW-1185">Reference proteome</keyword>
<evidence type="ECO:0000259" key="14">
    <source>
        <dbReference type="PROSITE" id="PS51749"/>
    </source>
</evidence>
<dbReference type="Pfam" id="PF16595">
    <property type="entry name" value="Cas9_PI"/>
    <property type="match status" value="1"/>
</dbReference>
<feature type="domain" description="HNH Cas9-type" evidence="14">
    <location>
        <begin position="880"/>
        <end position="1041"/>
    </location>
</feature>
<sequence length="1456" mass="168614">MKNYHIGLDIGTSSVGFAAKYDDGSFVHKKGKNIIGARLFNEGQTAEERRTHRTARRRYNRRRWRLNLLNQIFKEPLDEVDADFLKRLKQSSLSNQDENKKYFGKLLFPKDENKRFHTNNIQEDKRGNDTIFHLRNRLMKSDEKADIREIYLAFHSMVKNRGNFLDTTPASSFEASDMHLVDVLHNINNLYEQINLTFSLNDLNAEKIESILLDNNIRNFDKKKTLINLLQNKVSNKEDKAIITEIVKLILGYNSKKINLILGAEELESNELCLSKANSDDQITAIFSEVNEVQQNIINEIKTLYSRAKLNQIIPNGKTYSESMVDKYNLHHDQLRSLKLNILDNLDFDKNRKINLKIAYAAYIGNLDEENFSSNALDNFLDTISNKDGKDAIKKVLKNHKKKITQSSLFSIFHDLLGNPELTETLSEMLSNTPISLKDFENKTKELIKNDSYSEVQTAIKALKKGKKKDDLISENDIQNILDNNPLKELFSNKTIKEEIVSISKAIQAGNYLPKLRTSDNASIPHQINQNEMDQIIDKQKKFYPWLAELNPNSNRKNVAKYKLDELIAFRIPYYVGPMITADDQKKSSDANFAWMKRKSSGVITPWNFEDKVDVKSTATEFIKRMTVKDTYLINEDVLPDNSLLYQEFKVLNELNIVKADGKRLTVKQKQSVFNDLFKKQKSVTAKKLSNYLADDYIKAPEITGLSDKDKFNNNYGSYIDMKKIFGDKIDDLSLRDDFEKIIEWSTIFEDRDILRLQLKDISWLNDNQVNQLVSKRYSGWGRLSKKLLTGLLNKNGERVMDILWNNSVNFMQAINDPDIKNQIAEINSKQVNNLGMETILDNAYTSPQNKKSIRQTMKVVDDIQRAMKGQAPSSISIEFTRKPDSNSDIKKSRGNQMDKIYKKLSKDISKQLKNELKSNKKNLSDKLYLYFMQKGIDIYTGNPIDIDSVINCDIDHIIPQSFIKDDSLDNKVLTNHQTNDMKGDKTPLDGLSSINIINRVEYWRELLEQDLIGIRKFRNLTTRLDSISKYTKKGFVNRQLVETSQVIKLVANILNDKYKNDDTNIIEVKAYMNTQLRDTFELFKSRELNDYHHGVDAYLTTFVGTYLYNRYPKLRHYFVYGDFKKFDDSEIINHLKTFSFLHDITNPSKEHENKIFDKNSGEIILNRKEAIKIIKNIYEYKFMLVTQEVSTRKNALYNQSVYPAKLANNKFTSIKKDKPTNLYGGHTGNNNAYMAMVKITSNNENEYKLVGVPIRCLSDLNRAKKDSLSSYQNTLHEMISEQLPNKKFTVVLDKVMYRQLIVDGDEKYTVGSATYKYNAKQLVISSESVKILKDEKLRNDLSSEEFSKKLDYVYNDILKQVNKYLPLYDINSFRKKLNEGFDKFKNISDNFAKINILNDILEGLHDNPTRKNLKIIGMNTDLGMINNGVKLSENAMIIYQSPTGLFERKVRIKDL</sequence>
<evidence type="ECO:0000256" key="8">
    <source>
        <dbReference type="ARBA" id="ARBA00022884"/>
    </source>
</evidence>
<evidence type="ECO:0000256" key="2">
    <source>
        <dbReference type="ARBA" id="ARBA00005244"/>
    </source>
</evidence>
<dbReference type="Gene3D" id="1.10.30.50">
    <property type="match status" value="1"/>
</dbReference>
<dbReference type="InterPro" id="IPR032239">
    <property type="entry name" value="Cas9-BH"/>
</dbReference>
<dbReference type="InterPro" id="IPR032237">
    <property type="entry name" value="Cas9_PI"/>
</dbReference>
<dbReference type="InterPro" id="IPR032240">
    <property type="entry name" value="Cas9_REC"/>
</dbReference>
<feature type="active site" description="Proton acceptor for HNH nuclease domain" evidence="13">
    <location>
        <position position="957"/>
    </location>
</feature>
<reference evidence="15 16" key="1">
    <citation type="journal article" date="2022" name="Int. J. Syst. Evol. Microbiol.">
        <title>Apilactobacillus apisilvae sp. nov., Nicolia spurrieriana gen. nov. sp. nov., Bombilactobacillus folatiphilus sp. nov. and Bombilactobacillus thymidiniphilus sp. nov., four new lactic acid bacterial isolates from stingless bees Tetragonula carbonaria and Austroplebeia australis.</title>
        <authorList>
            <person name="Oliphant S.A."/>
            <person name="Watson-Haigh N.S."/>
            <person name="Sumby K.M."/>
            <person name="Gardner J."/>
            <person name="Groom S."/>
            <person name="Jiranek V."/>
        </authorList>
    </citation>
    <scope>NUCLEOTIDE SEQUENCE [LARGE SCALE GENOMIC DNA]</scope>
    <source>
        <strain evidence="15 16">SG5_A10</strain>
    </source>
</reference>
<feature type="active site" description="For RuvC-like nuclease domain" evidence="13">
    <location>
        <position position="9"/>
    </location>
</feature>
<dbReference type="InterPro" id="IPR028629">
    <property type="entry name" value="Cas9"/>
</dbReference>
<evidence type="ECO:0000256" key="3">
    <source>
        <dbReference type="ARBA" id="ARBA00022722"/>
    </source>
</evidence>
<dbReference type="Pfam" id="PF16593">
    <property type="entry name" value="Cas9-BH"/>
    <property type="match status" value="1"/>
</dbReference>
<evidence type="ECO:0000256" key="5">
    <source>
        <dbReference type="ARBA" id="ARBA00022759"/>
    </source>
</evidence>
<organism evidence="15 16">
    <name type="scientific">Apilactobacillus apisilvae</name>
    <dbReference type="NCBI Taxonomy" id="2923364"/>
    <lineage>
        <taxon>Bacteria</taxon>
        <taxon>Bacillati</taxon>
        <taxon>Bacillota</taxon>
        <taxon>Bacilli</taxon>
        <taxon>Lactobacillales</taxon>
        <taxon>Lactobacillaceae</taxon>
        <taxon>Apilactobacillus</taxon>
    </lineage>
</organism>
<dbReference type="EC" id="3.1.-.-" evidence="13"/>
<proteinExistence type="inferred from homology"/>
<keyword evidence="3 13" id="KW-0540">Nuclease</keyword>
<evidence type="ECO:0000256" key="6">
    <source>
        <dbReference type="ARBA" id="ARBA00022801"/>
    </source>
</evidence>
<keyword evidence="7" id="KW-0460">Magnesium</keyword>
<keyword evidence="9 13" id="KW-0051">Antiviral defense</keyword>
<dbReference type="InterPro" id="IPR003615">
    <property type="entry name" value="HNH_nuc"/>
</dbReference>
<dbReference type="Pfam" id="PF13395">
    <property type="entry name" value="HNH_4"/>
    <property type="match status" value="1"/>
</dbReference>
<dbReference type="EMBL" id="CP093362">
    <property type="protein sequence ID" value="UQS84794.1"/>
    <property type="molecule type" value="Genomic_DNA"/>
</dbReference>
<dbReference type="HAMAP" id="MF_01480">
    <property type="entry name" value="Cas9"/>
    <property type="match status" value="1"/>
</dbReference>
<evidence type="ECO:0000256" key="1">
    <source>
        <dbReference type="ARBA" id="ARBA00001946"/>
    </source>
</evidence>
<comment type="subunit">
    <text evidence="12 13">Monomer. Binds crRNA and tracrRNA.</text>
</comment>
<evidence type="ECO:0000256" key="12">
    <source>
        <dbReference type="ARBA" id="ARBA00046380"/>
    </source>
</evidence>
<dbReference type="RefSeq" id="WP_249510777.1">
    <property type="nucleotide sequence ID" value="NZ_CP093362.1"/>
</dbReference>